<evidence type="ECO:0000313" key="4">
    <source>
        <dbReference type="Proteomes" id="UP001217485"/>
    </source>
</evidence>
<feature type="transmembrane region" description="Helical" evidence="2">
    <location>
        <begin position="161"/>
        <end position="180"/>
    </location>
</feature>
<feature type="transmembrane region" description="Helical" evidence="2">
    <location>
        <begin position="309"/>
        <end position="329"/>
    </location>
</feature>
<dbReference type="Proteomes" id="UP001217485">
    <property type="component" value="Unassembled WGS sequence"/>
</dbReference>
<feature type="transmembrane region" description="Helical" evidence="2">
    <location>
        <begin position="107"/>
        <end position="126"/>
    </location>
</feature>
<feature type="region of interest" description="Disordered" evidence="1">
    <location>
        <begin position="1"/>
        <end position="34"/>
    </location>
</feature>
<keyword evidence="2" id="KW-0812">Transmembrane</keyword>
<keyword evidence="4" id="KW-1185">Reference proteome</keyword>
<comment type="caution">
    <text evidence="3">The sequence shown here is derived from an EMBL/GenBank/DDBJ whole genome shotgun (WGS) entry which is preliminary data.</text>
</comment>
<sequence>MSDEPVATGERSEEVGYDESLEGEEPSGAERHASPARDLRSWLAGAPLPASLELTLGLLAPMVITIAAALRVASFTIDDAYISFRYAENLANGNGLVYNVGERVEGYTNFLWTVLLAAAVKLGAAPAAASKVLGAACAAGALVPTYLLSRRLRPFSNVPCLATWLLAMSVLFSGYAVFGLETPLFLLLTLAGTELFFREEDAASDDGGARSALVFSSFPWFPLSGAVFALAALTRPEAPLFLGLLVVWHSEQALSRRSALRLVAFALPVAAHLVWRHSYYGAWLPNTLAAKTGDFALQIQGGGDYVRKYAQHAGAFLWLGLLSVASSIVHRRRSGLAIASIALLFGVYVVAVGGDWMPYFRFLAPAEPFAFLLVDDAVRAIAARRERVASIAIAAFGAITIATRAGELVRAQRNLLVNDKGFWDDAAGRSAEWLAQNAEPGPIALADIGYVGYRTGFPVVDMLGLLSPEVSRLPGGYTHKVGAGYTDAIFAKNPRYFLVISSGIDCKNPTVPSSRASYDDPRFKADYRLLQAIALRKGGAWCIYGKTSYP</sequence>
<proteinExistence type="predicted"/>
<dbReference type="EMBL" id="JAQNDK010000003">
    <property type="protein sequence ID" value="MDC0681145.1"/>
    <property type="molecule type" value="Genomic_DNA"/>
</dbReference>
<evidence type="ECO:0000313" key="3">
    <source>
        <dbReference type="EMBL" id="MDC0681145.1"/>
    </source>
</evidence>
<feature type="transmembrane region" description="Helical" evidence="2">
    <location>
        <begin position="259"/>
        <end position="275"/>
    </location>
</feature>
<evidence type="ECO:0000256" key="1">
    <source>
        <dbReference type="SAM" id="MobiDB-lite"/>
    </source>
</evidence>
<dbReference type="RefSeq" id="WP_272098190.1">
    <property type="nucleotide sequence ID" value="NZ_JAQNDK010000003.1"/>
</dbReference>
<keyword evidence="2" id="KW-0472">Membrane</keyword>
<name>A0ABT5C5N7_9BACT</name>
<evidence type="ECO:0000256" key="2">
    <source>
        <dbReference type="SAM" id="Phobius"/>
    </source>
</evidence>
<feature type="transmembrane region" description="Helical" evidence="2">
    <location>
        <begin position="336"/>
        <end position="354"/>
    </location>
</feature>
<evidence type="ECO:0008006" key="5">
    <source>
        <dbReference type="Google" id="ProtNLM"/>
    </source>
</evidence>
<feature type="transmembrane region" description="Helical" evidence="2">
    <location>
        <begin position="58"/>
        <end position="77"/>
    </location>
</feature>
<accession>A0ABT5C5N7</accession>
<reference evidence="3 4" key="1">
    <citation type="submission" date="2023-01" db="EMBL/GenBank/DDBJ databases">
        <title>Minimal conservation of predation-associated metabolite biosynthetic gene clusters underscores biosynthetic potential of Myxococcota including descriptions for ten novel species: Archangium lansinium sp. nov., Myxococcus landrumus sp. nov., Nannocystis bai.</title>
        <authorList>
            <person name="Ahearne A."/>
            <person name="Stevens C."/>
            <person name="Dowd S."/>
        </authorList>
    </citation>
    <scope>NUCLEOTIDE SEQUENCE [LARGE SCALE GENOMIC DNA]</scope>
    <source>
        <strain evidence="3 4">WIWO2</strain>
    </source>
</reference>
<gene>
    <name evidence="3" type="ORF">POL72_25625</name>
</gene>
<organism evidence="3 4">
    <name type="scientific">Sorangium atrum</name>
    <dbReference type="NCBI Taxonomy" id="2995308"/>
    <lineage>
        <taxon>Bacteria</taxon>
        <taxon>Pseudomonadati</taxon>
        <taxon>Myxococcota</taxon>
        <taxon>Polyangia</taxon>
        <taxon>Polyangiales</taxon>
        <taxon>Polyangiaceae</taxon>
        <taxon>Sorangium</taxon>
    </lineage>
</organism>
<feature type="transmembrane region" description="Helical" evidence="2">
    <location>
        <begin position="132"/>
        <end position="149"/>
    </location>
</feature>
<feature type="transmembrane region" description="Helical" evidence="2">
    <location>
        <begin position="220"/>
        <end position="247"/>
    </location>
</feature>
<feature type="compositionally biased region" description="Acidic residues" evidence="1">
    <location>
        <begin position="15"/>
        <end position="27"/>
    </location>
</feature>
<keyword evidence="2" id="KW-1133">Transmembrane helix</keyword>
<protein>
    <recommendedName>
        <fullName evidence="5">Glycosyltransferase RgtA/B/C/D-like domain-containing protein</fullName>
    </recommendedName>
</protein>